<proteinExistence type="predicted"/>
<dbReference type="SUPFAM" id="SSF49464">
    <property type="entry name" value="Carboxypeptidase regulatory domain-like"/>
    <property type="match status" value="1"/>
</dbReference>
<dbReference type="AlphaFoldDB" id="A0A1F4U3C3"/>
<dbReference type="Pfam" id="PF13205">
    <property type="entry name" value="Big_5"/>
    <property type="match status" value="1"/>
</dbReference>
<dbReference type="Gene3D" id="2.60.40.1220">
    <property type="match status" value="2"/>
</dbReference>
<protein>
    <recommendedName>
        <fullName evidence="2">SbsA Ig-like domain-containing protein</fullName>
    </recommendedName>
</protein>
<comment type="caution">
    <text evidence="3">The sequence shown here is derived from an EMBL/GenBank/DDBJ whole genome shotgun (WGS) entry which is preliminary data.</text>
</comment>
<dbReference type="InterPro" id="IPR032812">
    <property type="entry name" value="SbsA_Ig"/>
</dbReference>
<gene>
    <name evidence="3" type="ORF">A2438_06590</name>
</gene>
<name>A0A1F4U3C3_UNCSA</name>
<dbReference type="InterPro" id="IPR008969">
    <property type="entry name" value="CarboxyPept-like_regulatory"/>
</dbReference>
<evidence type="ECO:0000313" key="4">
    <source>
        <dbReference type="Proteomes" id="UP000179242"/>
    </source>
</evidence>
<evidence type="ECO:0000313" key="3">
    <source>
        <dbReference type="EMBL" id="OGC39367.1"/>
    </source>
</evidence>
<dbReference type="Pfam" id="PF13620">
    <property type="entry name" value="CarboxypepD_reg"/>
    <property type="match status" value="1"/>
</dbReference>
<dbReference type="Proteomes" id="UP000179242">
    <property type="component" value="Unassembled WGS sequence"/>
</dbReference>
<organism evidence="3 4">
    <name type="scientific">candidate division WOR-1 bacterium RIFOXYC2_FULL_46_14</name>
    <dbReference type="NCBI Taxonomy" id="1802587"/>
    <lineage>
        <taxon>Bacteria</taxon>
        <taxon>Bacillati</taxon>
        <taxon>Saganbacteria</taxon>
    </lineage>
</organism>
<dbReference type="InterPro" id="IPR014755">
    <property type="entry name" value="Cu-Rt/internalin_Ig-like"/>
</dbReference>
<keyword evidence="1" id="KW-0732">Signal</keyword>
<dbReference type="PROSITE" id="PS51257">
    <property type="entry name" value="PROKAR_LIPOPROTEIN"/>
    <property type="match status" value="1"/>
</dbReference>
<feature type="domain" description="SbsA Ig-like" evidence="2">
    <location>
        <begin position="146"/>
        <end position="244"/>
    </location>
</feature>
<dbReference type="InterPro" id="IPR013783">
    <property type="entry name" value="Ig-like_fold"/>
</dbReference>
<reference evidence="3 4" key="1">
    <citation type="journal article" date="2016" name="Nat. Commun.">
        <title>Thousands of microbial genomes shed light on interconnected biogeochemical processes in an aquifer system.</title>
        <authorList>
            <person name="Anantharaman K."/>
            <person name="Brown C.T."/>
            <person name="Hug L.A."/>
            <person name="Sharon I."/>
            <person name="Castelle C.J."/>
            <person name="Probst A.J."/>
            <person name="Thomas B.C."/>
            <person name="Singh A."/>
            <person name="Wilkins M.J."/>
            <person name="Karaoz U."/>
            <person name="Brodie E.L."/>
            <person name="Williams K.H."/>
            <person name="Hubbard S.S."/>
            <person name="Banfield J.F."/>
        </authorList>
    </citation>
    <scope>NUCLEOTIDE SEQUENCE [LARGE SCALE GENOMIC DNA]</scope>
</reference>
<evidence type="ECO:0000259" key="2">
    <source>
        <dbReference type="Pfam" id="PF13205"/>
    </source>
</evidence>
<dbReference type="Gene3D" id="2.60.40.10">
    <property type="entry name" value="Immunoglobulins"/>
    <property type="match status" value="1"/>
</dbReference>
<accession>A0A1F4U3C3</accession>
<sequence length="514" mass="55148">MKMAKKLSVLFSVILLLAVSVSLFGCGQGIKSEVSIVPGAAKGLTIQGTVKTGAYAYTMSSYSYVSYSFLQKDAIAGAKVSIPGLASSAVVTDANGFYSIKNVSPGSYTVIVTREGFQDGVAKGAFPENPSENTVLTLDVLLVDNPKIVSATIDANSALNSAVIVFSEPMDITTVIPTLYYAGMSSYGVSSKGVVEAEKSWDTANKILTIKPKNNFLSGSLYGIFLSGPAGDYLSIKDMSGNSLDYSGYSTSGNSLMVNLITTVATAPAPSAAPANFQFKTANGTTEIDYSDIYYYNNYVTLSWNPVDQATSYKLYCRYNNGPFQLYSDSSYSLGAYKEMNIKIDNLDSSLADFTRTGYSYPEDKGYGIVWPFVGSNAIDFKVVAANSNGESPASNIITIKDTKKPQVHSASYIPYNYAPTYSSKEAYVFFTEPLDKNSAETIGNYSISGQTISKAQLTNIYSGSSYRFAQVALTMFPGTTTIATVEVSSNVKDLSGNGIELKYNSGLFYGYPY</sequence>
<dbReference type="Gene3D" id="2.60.40.1120">
    <property type="entry name" value="Carboxypeptidase-like, regulatory domain"/>
    <property type="match status" value="1"/>
</dbReference>
<dbReference type="EMBL" id="MEUJ01000009">
    <property type="protein sequence ID" value="OGC39367.1"/>
    <property type="molecule type" value="Genomic_DNA"/>
</dbReference>
<evidence type="ECO:0000256" key="1">
    <source>
        <dbReference type="ARBA" id="ARBA00022729"/>
    </source>
</evidence>